<evidence type="ECO:0000313" key="2">
    <source>
        <dbReference type="EMBL" id="GLW93708.1"/>
    </source>
</evidence>
<proteinExistence type="predicted"/>
<name>A0A9W6VC74_9PSEU</name>
<gene>
    <name evidence="2" type="ORF">Aglo03_45240</name>
</gene>
<keyword evidence="3" id="KW-1185">Reference proteome</keyword>
<evidence type="ECO:0000313" key="3">
    <source>
        <dbReference type="Proteomes" id="UP001165042"/>
    </source>
</evidence>
<dbReference type="EMBL" id="BSSD01000007">
    <property type="protein sequence ID" value="GLW93708.1"/>
    <property type="molecule type" value="Genomic_DNA"/>
</dbReference>
<protein>
    <submittedName>
        <fullName evidence="2">Uncharacterized protein</fullName>
    </submittedName>
</protein>
<accession>A0A9W6VC74</accession>
<reference evidence="2" key="1">
    <citation type="submission" date="2023-02" db="EMBL/GenBank/DDBJ databases">
        <title>Actinokineospora globicatena NBRC 15670.</title>
        <authorList>
            <person name="Ichikawa N."/>
            <person name="Sato H."/>
            <person name="Tonouchi N."/>
        </authorList>
    </citation>
    <scope>NUCLEOTIDE SEQUENCE</scope>
    <source>
        <strain evidence="2">NBRC 15670</strain>
    </source>
</reference>
<keyword evidence="1" id="KW-0812">Transmembrane</keyword>
<dbReference type="RefSeq" id="WP_253840731.1">
    <property type="nucleotide sequence ID" value="NZ_BAAAVC010000006.1"/>
</dbReference>
<organism evidence="2 3">
    <name type="scientific">Actinokineospora globicatena</name>
    <dbReference type="NCBI Taxonomy" id="103729"/>
    <lineage>
        <taxon>Bacteria</taxon>
        <taxon>Bacillati</taxon>
        <taxon>Actinomycetota</taxon>
        <taxon>Actinomycetes</taxon>
        <taxon>Pseudonocardiales</taxon>
        <taxon>Pseudonocardiaceae</taxon>
        <taxon>Actinokineospora</taxon>
    </lineage>
</organism>
<comment type="caution">
    <text evidence="2">The sequence shown here is derived from an EMBL/GenBank/DDBJ whole genome shotgun (WGS) entry which is preliminary data.</text>
</comment>
<sequence>MTHVGTDTTIAALGVLTFLGLVVHWSVAAVLAVLICTTAATFSTRSTP</sequence>
<dbReference type="AlphaFoldDB" id="A0A9W6VC74"/>
<keyword evidence="1" id="KW-1133">Transmembrane helix</keyword>
<evidence type="ECO:0000256" key="1">
    <source>
        <dbReference type="SAM" id="Phobius"/>
    </source>
</evidence>
<keyword evidence="1" id="KW-0472">Membrane</keyword>
<feature type="transmembrane region" description="Helical" evidence="1">
    <location>
        <begin position="12"/>
        <end position="42"/>
    </location>
</feature>
<dbReference type="Proteomes" id="UP001165042">
    <property type="component" value="Unassembled WGS sequence"/>
</dbReference>